<organism evidence="1 2">
    <name type="scientific">Faecousia intestinalis</name>
    <dbReference type="NCBI Taxonomy" id="3133167"/>
    <lineage>
        <taxon>Bacteria</taxon>
        <taxon>Bacillati</taxon>
        <taxon>Bacillota</taxon>
        <taxon>Clostridia</taxon>
        <taxon>Eubacteriales</taxon>
        <taxon>Oscillospiraceae</taxon>
        <taxon>Faecousia</taxon>
    </lineage>
</organism>
<comment type="caution">
    <text evidence="1">The sequence shown here is derived from an EMBL/GenBank/DDBJ whole genome shotgun (WGS) entry which is preliminary data.</text>
</comment>
<gene>
    <name evidence="1" type="ORF">WMO66_01290</name>
</gene>
<evidence type="ECO:0000313" key="1">
    <source>
        <dbReference type="EMBL" id="MEQ2509892.1"/>
    </source>
</evidence>
<sequence length="42" mass="4647">MIGTLPLLYTLQEKTASIFPKNAPFLAKKQLKNGSFAPPDEK</sequence>
<dbReference type="EMBL" id="JBBMFF010000079">
    <property type="protein sequence ID" value="MEQ2509892.1"/>
    <property type="molecule type" value="Genomic_DNA"/>
</dbReference>
<accession>A0ABV1G3B5</accession>
<proteinExistence type="predicted"/>
<dbReference type="RefSeq" id="WP_349134601.1">
    <property type="nucleotide sequence ID" value="NZ_JBBMFF010000079.1"/>
</dbReference>
<reference evidence="1 2" key="1">
    <citation type="submission" date="2024-03" db="EMBL/GenBank/DDBJ databases">
        <title>Human intestinal bacterial collection.</title>
        <authorList>
            <person name="Pauvert C."/>
            <person name="Hitch T.C.A."/>
            <person name="Clavel T."/>
        </authorList>
    </citation>
    <scope>NUCLEOTIDE SEQUENCE [LARGE SCALE GENOMIC DNA]</scope>
    <source>
        <strain evidence="1 2">CLA-AA-H192</strain>
    </source>
</reference>
<dbReference type="Proteomes" id="UP001491552">
    <property type="component" value="Unassembled WGS sequence"/>
</dbReference>
<name>A0ABV1G3B5_9FIRM</name>
<protein>
    <submittedName>
        <fullName evidence="1">Uncharacterized protein</fullName>
    </submittedName>
</protein>
<evidence type="ECO:0000313" key="2">
    <source>
        <dbReference type="Proteomes" id="UP001491552"/>
    </source>
</evidence>
<keyword evidence="2" id="KW-1185">Reference proteome</keyword>